<evidence type="ECO:0000313" key="1">
    <source>
        <dbReference type="EMBL" id="QJR81848.1"/>
    </source>
</evidence>
<protein>
    <submittedName>
        <fullName evidence="1">WbqC family protein</fullName>
    </submittedName>
</protein>
<evidence type="ECO:0000313" key="2">
    <source>
        <dbReference type="Proteomes" id="UP000219285"/>
    </source>
</evidence>
<dbReference type="KEGG" id="apel:CA267_014310"/>
<dbReference type="AlphaFoldDB" id="A0A6M4MG50"/>
<accession>A0A6M4MG50</accession>
<dbReference type="InterPro" id="IPR014985">
    <property type="entry name" value="WbqC"/>
</dbReference>
<sequence>MDKRVAISQSNYIPWIGYFDLIASVDEFILYDDMQYTRRDWRNRNKIKTPHGVHWLTVPVQVKGKYHQLIKETLLDGDEWKATHLQTIAQNYRRSPFFSEIFDLVSPVYEKESFNTISEVNRRLIKLICRYLSIDTKISTSMDYHLTEGKTERLVSLCKQSCANKYYSGPAAQCYLDTELFSQSCVTVTWFKYGPYPQYKQLWGDFEPHVSVLDVLFNCGKETKKMLKNHKDFCQSTYR</sequence>
<proteinExistence type="predicted"/>
<dbReference type="OrthoDB" id="3611744at2"/>
<reference evidence="2" key="1">
    <citation type="submission" date="2014-12" db="EMBL/GenBank/DDBJ databases">
        <title>Complete genome sequence of a multi-drug resistant Klebsiella pneumoniae.</title>
        <authorList>
            <person name="Hua X."/>
            <person name="Chen Q."/>
            <person name="Li X."/>
            <person name="Feng Y."/>
            <person name="Ruan Z."/>
            <person name="Yu Y."/>
        </authorList>
    </citation>
    <scope>NUCLEOTIDE SEQUENCE [LARGE SCALE GENOMIC DNA]</scope>
    <source>
        <strain evidence="2">5.12</strain>
    </source>
</reference>
<organism evidence="1 2">
    <name type="scientific">Alteromonas pelagimontana</name>
    <dbReference type="NCBI Taxonomy" id="1858656"/>
    <lineage>
        <taxon>Bacteria</taxon>
        <taxon>Pseudomonadati</taxon>
        <taxon>Pseudomonadota</taxon>
        <taxon>Gammaproteobacteria</taxon>
        <taxon>Alteromonadales</taxon>
        <taxon>Alteromonadaceae</taxon>
        <taxon>Alteromonas/Salinimonas group</taxon>
        <taxon>Alteromonas</taxon>
    </lineage>
</organism>
<keyword evidence="2" id="KW-1185">Reference proteome</keyword>
<dbReference type="Pfam" id="PF08889">
    <property type="entry name" value="WbqC"/>
    <property type="match status" value="1"/>
</dbReference>
<dbReference type="Proteomes" id="UP000219285">
    <property type="component" value="Chromosome"/>
</dbReference>
<reference evidence="1 2" key="2">
    <citation type="submission" date="2020-04" db="EMBL/GenBank/DDBJ databases">
        <title>Complete genome sequence of Alteromonas pelagimontana 5.12T.</title>
        <authorList>
            <person name="Sinha R.K."/>
            <person name="Krishnan K.P."/>
            <person name="Kurian J.P."/>
        </authorList>
    </citation>
    <scope>NUCLEOTIDE SEQUENCE [LARGE SCALE GENOMIC DNA]</scope>
    <source>
        <strain evidence="1 2">5.12</strain>
    </source>
</reference>
<dbReference type="EMBL" id="CP052766">
    <property type="protein sequence ID" value="QJR81848.1"/>
    <property type="molecule type" value="Genomic_DNA"/>
</dbReference>
<name>A0A6M4MG50_9ALTE</name>
<gene>
    <name evidence="1" type="ORF">CA267_014310</name>
</gene>
<dbReference type="RefSeq" id="WP_075610587.1">
    <property type="nucleotide sequence ID" value="NZ_CP052766.1"/>
</dbReference>